<accession>A0A1U9Z7Y3</accession>
<sequence>MNQHEVRLRSRQRQDIVDLIPALRAFARTFCRNPNDADDLVQETMLKGIANLDKFTPGTRLKSWLFTIMRNTFYTQIKVRNREAPGEKDCVASLPQNDATQDWSVRGQELLDALSRIPPHYREMFVLVMVLGESYSDAAEICDCAIGTVKSRVNRARQLLLEELGELQ</sequence>
<dbReference type="SUPFAM" id="SSF88946">
    <property type="entry name" value="Sigma2 domain of RNA polymerase sigma factors"/>
    <property type="match status" value="1"/>
</dbReference>
<dbReference type="Pfam" id="PF08281">
    <property type="entry name" value="Sigma70_r4_2"/>
    <property type="match status" value="1"/>
</dbReference>
<dbReference type="InterPro" id="IPR039425">
    <property type="entry name" value="RNA_pol_sigma-70-like"/>
</dbReference>
<evidence type="ECO:0000256" key="6">
    <source>
        <dbReference type="RuleBase" id="RU000716"/>
    </source>
</evidence>
<keyword evidence="3 6" id="KW-0731">Sigma factor</keyword>
<dbReference type="GO" id="GO:0003677">
    <property type="term" value="F:DNA binding"/>
    <property type="evidence" value="ECO:0007669"/>
    <property type="project" value="UniProtKB-KW"/>
</dbReference>
<evidence type="ECO:0000259" key="7">
    <source>
        <dbReference type="Pfam" id="PF04542"/>
    </source>
</evidence>
<keyword evidence="9" id="KW-0614">Plasmid</keyword>
<dbReference type="Gene3D" id="1.10.10.10">
    <property type="entry name" value="Winged helix-like DNA-binding domain superfamily/Winged helix DNA-binding domain"/>
    <property type="match status" value="1"/>
</dbReference>
<dbReference type="InterPro" id="IPR013249">
    <property type="entry name" value="RNA_pol_sigma70_r4_t2"/>
</dbReference>
<reference evidence="9 10" key="1">
    <citation type="submission" date="2017-03" db="EMBL/GenBank/DDBJ databases">
        <title>Foreign affairs: Plasmid Transfer between Roseobacters and Rhizobia.</title>
        <authorList>
            <person name="Bartling P."/>
            <person name="Bunk B."/>
            <person name="Overmann J."/>
            <person name="Brinkmann H."/>
            <person name="Petersen J."/>
        </authorList>
    </citation>
    <scope>NUCLEOTIDE SEQUENCE [LARGE SCALE GENOMIC DNA]</scope>
    <source>
        <strain evidence="9 10">MACL11</strain>
        <plasmid evidence="10">Plasmid pmm593</plasmid>
    </source>
</reference>
<dbReference type="KEGG" id="mmed:Mame_04448"/>
<dbReference type="AlphaFoldDB" id="A0A1U9Z7Y3"/>
<dbReference type="InterPro" id="IPR013325">
    <property type="entry name" value="RNA_pol_sigma_r2"/>
</dbReference>
<keyword evidence="2 6" id="KW-0805">Transcription regulation</keyword>
<evidence type="ECO:0000256" key="4">
    <source>
        <dbReference type="ARBA" id="ARBA00023125"/>
    </source>
</evidence>
<evidence type="ECO:0000256" key="2">
    <source>
        <dbReference type="ARBA" id="ARBA00023015"/>
    </source>
</evidence>
<dbReference type="GO" id="GO:0006352">
    <property type="term" value="P:DNA-templated transcription initiation"/>
    <property type="evidence" value="ECO:0007669"/>
    <property type="project" value="InterPro"/>
</dbReference>
<dbReference type="EMBL" id="CP020331">
    <property type="protein sequence ID" value="AQZ53740.1"/>
    <property type="molecule type" value="Genomic_DNA"/>
</dbReference>
<dbReference type="InterPro" id="IPR013324">
    <property type="entry name" value="RNA_pol_sigma_r3/r4-like"/>
</dbReference>
<evidence type="ECO:0000256" key="1">
    <source>
        <dbReference type="ARBA" id="ARBA00010641"/>
    </source>
</evidence>
<name>A0A1U9Z7Y3_9HYPH</name>
<dbReference type="InterPro" id="IPR007627">
    <property type="entry name" value="RNA_pol_sigma70_r2"/>
</dbReference>
<protein>
    <recommendedName>
        <fullName evidence="6">RNA polymerase sigma factor</fullName>
    </recommendedName>
</protein>
<dbReference type="CDD" id="cd06171">
    <property type="entry name" value="Sigma70_r4"/>
    <property type="match status" value="1"/>
</dbReference>
<evidence type="ECO:0000256" key="5">
    <source>
        <dbReference type="ARBA" id="ARBA00023163"/>
    </source>
</evidence>
<dbReference type="Pfam" id="PF04542">
    <property type="entry name" value="Sigma70_r2"/>
    <property type="match status" value="1"/>
</dbReference>
<proteinExistence type="inferred from homology"/>
<dbReference type="PROSITE" id="PS01063">
    <property type="entry name" value="SIGMA70_ECF"/>
    <property type="match status" value="1"/>
</dbReference>
<dbReference type="PANTHER" id="PTHR43133:SF25">
    <property type="entry name" value="RNA POLYMERASE SIGMA FACTOR RFAY-RELATED"/>
    <property type="match status" value="1"/>
</dbReference>
<dbReference type="SUPFAM" id="SSF88659">
    <property type="entry name" value="Sigma3 and sigma4 domains of RNA polymerase sigma factors"/>
    <property type="match status" value="1"/>
</dbReference>
<dbReference type="OrthoDB" id="9803470at2"/>
<dbReference type="eggNOG" id="COG1595">
    <property type="taxonomic scope" value="Bacteria"/>
</dbReference>
<organism evidence="9 10">
    <name type="scientific">Martelella mediterranea DSM 17316</name>
    <dbReference type="NCBI Taxonomy" id="1122214"/>
    <lineage>
        <taxon>Bacteria</taxon>
        <taxon>Pseudomonadati</taxon>
        <taxon>Pseudomonadota</taxon>
        <taxon>Alphaproteobacteria</taxon>
        <taxon>Hyphomicrobiales</taxon>
        <taxon>Aurantimonadaceae</taxon>
        <taxon>Martelella</taxon>
    </lineage>
</organism>
<dbReference type="RefSeq" id="WP_079921022.1">
    <property type="nucleotide sequence ID" value="NZ_AQWH01000029.1"/>
</dbReference>
<keyword evidence="5 6" id="KW-0804">Transcription</keyword>
<dbReference type="PANTHER" id="PTHR43133">
    <property type="entry name" value="RNA POLYMERASE ECF-TYPE SIGMA FACTO"/>
    <property type="match status" value="1"/>
</dbReference>
<dbReference type="GO" id="GO:0016987">
    <property type="term" value="F:sigma factor activity"/>
    <property type="evidence" value="ECO:0007669"/>
    <property type="project" value="UniProtKB-KW"/>
</dbReference>
<evidence type="ECO:0000313" key="10">
    <source>
        <dbReference type="Proteomes" id="UP000191135"/>
    </source>
</evidence>
<dbReference type="InterPro" id="IPR036388">
    <property type="entry name" value="WH-like_DNA-bd_sf"/>
</dbReference>
<evidence type="ECO:0000259" key="8">
    <source>
        <dbReference type="Pfam" id="PF08281"/>
    </source>
</evidence>
<evidence type="ECO:0000313" key="9">
    <source>
        <dbReference type="EMBL" id="AQZ53740.1"/>
    </source>
</evidence>
<dbReference type="Gene3D" id="1.10.1740.10">
    <property type="match status" value="1"/>
</dbReference>
<dbReference type="NCBIfam" id="TIGR02937">
    <property type="entry name" value="sigma70-ECF"/>
    <property type="match status" value="1"/>
</dbReference>
<keyword evidence="10" id="KW-1185">Reference proteome</keyword>
<dbReference type="Proteomes" id="UP000191135">
    <property type="component" value="Plasmid pMM593"/>
</dbReference>
<evidence type="ECO:0000256" key="3">
    <source>
        <dbReference type="ARBA" id="ARBA00023082"/>
    </source>
</evidence>
<geneLocation type="plasmid" evidence="10">
    <name>pmm593</name>
</geneLocation>
<dbReference type="InterPro" id="IPR000838">
    <property type="entry name" value="RNA_pol_sigma70_ECF_CS"/>
</dbReference>
<feature type="domain" description="RNA polymerase sigma-70 region 2" evidence="7">
    <location>
        <begin position="20"/>
        <end position="82"/>
    </location>
</feature>
<comment type="similarity">
    <text evidence="1 6">Belongs to the sigma-70 factor family. ECF subfamily.</text>
</comment>
<keyword evidence="4 6" id="KW-0238">DNA-binding</keyword>
<gene>
    <name evidence="9" type="primary">sigC</name>
    <name evidence="9" type="ORF">Mame_04448</name>
</gene>
<feature type="domain" description="RNA polymerase sigma factor 70 region 4 type 2" evidence="8">
    <location>
        <begin position="108"/>
        <end position="160"/>
    </location>
</feature>
<dbReference type="InterPro" id="IPR014284">
    <property type="entry name" value="RNA_pol_sigma-70_dom"/>
</dbReference>